<dbReference type="AlphaFoldDB" id="A0A7X9ILE7"/>
<protein>
    <submittedName>
        <fullName evidence="2">Uncharacterized protein</fullName>
    </submittedName>
</protein>
<evidence type="ECO:0000313" key="3">
    <source>
        <dbReference type="Proteomes" id="UP000524246"/>
    </source>
</evidence>
<evidence type="ECO:0000313" key="2">
    <source>
        <dbReference type="EMBL" id="NMC64167.1"/>
    </source>
</evidence>
<gene>
    <name evidence="2" type="ORF">GYA55_13465</name>
</gene>
<proteinExistence type="predicted"/>
<dbReference type="Proteomes" id="UP000524246">
    <property type="component" value="Unassembled WGS sequence"/>
</dbReference>
<feature type="region of interest" description="Disordered" evidence="1">
    <location>
        <begin position="110"/>
        <end position="131"/>
    </location>
</feature>
<evidence type="ECO:0000256" key="1">
    <source>
        <dbReference type="SAM" id="MobiDB-lite"/>
    </source>
</evidence>
<reference evidence="2 3" key="1">
    <citation type="journal article" date="2020" name="Biotechnol. Biofuels">
        <title>New insights from the biogas microbiome by comprehensive genome-resolved metagenomics of nearly 1600 species originating from multiple anaerobic digesters.</title>
        <authorList>
            <person name="Campanaro S."/>
            <person name="Treu L."/>
            <person name="Rodriguez-R L.M."/>
            <person name="Kovalovszki A."/>
            <person name="Ziels R.M."/>
            <person name="Maus I."/>
            <person name="Zhu X."/>
            <person name="Kougias P.G."/>
            <person name="Basile A."/>
            <person name="Luo G."/>
            <person name="Schluter A."/>
            <person name="Konstantinidis K.T."/>
            <person name="Angelidaki I."/>
        </authorList>
    </citation>
    <scope>NUCLEOTIDE SEQUENCE [LARGE SCALE GENOMIC DNA]</scope>
    <source>
        <strain evidence="2">AS27yjCOA_65</strain>
    </source>
</reference>
<dbReference type="EMBL" id="JAAZON010000614">
    <property type="protein sequence ID" value="NMC64167.1"/>
    <property type="molecule type" value="Genomic_DNA"/>
</dbReference>
<accession>A0A7X9ILE7</accession>
<name>A0A7X9ILE7_9DELT</name>
<organism evidence="2 3">
    <name type="scientific">SAR324 cluster bacterium</name>
    <dbReference type="NCBI Taxonomy" id="2024889"/>
    <lineage>
        <taxon>Bacteria</taxon>
        <taxon>Deltaproteobacteria</taxon>
        <taxon>SAR324 cluster</taxon>
    </lineage>
</organism>
<comment type="caution">
    <text evidence="2">The sequence shown here is derived from an EMBL/GenBank/DDBJ whole genome shotgun (WGS) entry which is preliminary data.</text>
</comment>
<sequence length="146" mass="16473">MTGLETKTQPLDKLSTKELYTKLNKLQASVKEHVRKDLASAKKLEIQYQKRSRALKKTVDEIEKRVTKTKVPTEIDSLSLEALEIEVIKSQAQGKYSDIAEDKAANRRADALRRKATKAGAKGKKTEEKNHLKDAILDLSRELKDG</sequence>
<feature type="compositionally biased region" description="Basic residues" evidence="1">
    <location>
        <begin position="114"/>
        <end position="123"/>
    </location>
</feature>